<evidence type="ECO:0000256" key="3">
    <source>
        <dbReference type="ARBA" id="ARBA00022475"/>
    </source>
</evidence>
<comment type="similarity">
    <text evidence="7">Belongs to the binding-protein-dependent transport system permease family.</text>
</comment>
<dbReference type="Gene3D" id="1.10.3720.10">
    <property type="entry name" value="MetI-like"/>
    <property type="match status" value="1"/>
</dbReference>
<accession>A0A1M6Z7Q7</accession>
<dbReference type="AlphaFoldDB" id="A0A1M6Z7Q7"/>
<keyword evidence="5 7" id="KW-1133">Transmembrane helix</keyword>
<feature type="transmembrane region" description="Helical" evidence="7">
    <location>
        <begin position="86"/>
        <end position="108"/>
    </location>
</feature>
<keyword evidence="3" id="KW-1003">Cell membrane</keyword>
<evidence type="ECO:0000256" key="6">
    <source>
        <dbReference type="ARBA" id="ARBA00023136"/>
    </source>
</evidence>
<dbReference type="GO" id="GO:0055085">
    <property type="term" value="P:transmembrane transport"/>
    <property type="evidence" value="ECO:0007669"/>
    <property type="project" value="InterPro"/>
</dbReference>
<dbReference type="PROSITE" id="PS50928">
    <property type="entry name" value="ABC_TM1"/>
    <property type="match status" value="1"/>
</dbReference>
<evidence type="ECO:0000259" key="8">
    <source>
        <dbReference type="PROSITE" id="PS50928"/>
    </source>
</evidence>
<name>A0A1M6Z7Q7_9FIRM</name>
<dbReference type="Proteomes" id="UP000184386">
    <property type="component" value="Unassembled WGS sequence"/>
</dbReference>
<dbReference type="InterPro" id="IPR035906">
    <property type="entry name" value="MetI-like_sf"/>
</dbReference>
<dbReference type="SUPFAM" id="SSF161098">
    <property type="entry name" value="MetI-like"/>
    <property type="match status" value="1"/>
</dbReference>
<feature type="transmembrane region" description="Helical" evidence="7">
    <location>
        <begin position="168"/>
        <end position="196"/>
    </location>
</feature>
<feature type="transmembrane region" description="Helical" evidence="7">
    <location>
        <begin position="120"/>
        <end position="140"/>
    </location>
</feature>
<dbReference type="STRING" id="1121322.SAMN02745136_04491"/>
<keyword evidence="4 7" id="KW-0812">Transmembrane</keyword>
<evidence type="ECO:0000256" key="2">
    <source>
        <dbReference type="ARBA" id="ARBA00022448"/>
    </source>
</evidence>
<protein>
    <submittedName>
        <fullName evidence="9">Putative aldouronate transport system permease protein</fullName>
    </submittedName>
</protein>
<dbReference type="GO" id="GO:0005886">
    <property type="term" value="C:plasma membrane"/>
    <property type="evidence" value="ECO:0007669"/>
    <property type="project" value="UniProtKB-SubCell"/>
</dbReference>
<keyword evidence="10" id="KW-1185">Reference proteome</keyword>
<sequence length="312" mass="35639">MARTKTETGHILRKMKRYIPLYLMMFPGLLYFFINNYIPMAGITIAFRNYNVKKGLFGSDFIGLRNFGFLFKSDDLWKITKNTMCYNISFILLDLLLGVFFAICICEIRNKKARKVYQSAILLPYVMSIVIVAYMVYGFFNSDYGFINNTVLEGLKLQPVTWYSEPKYWPFILTFVHCWIGVGYGCMIYIASILGMDEAMFEAAKIDGATKLQQIRLLIIPLLKGTMITMVLLSVGKIFYSDFGLFYQVPQNSGTLYSVTDTIDTYVYRSLLQIGNIGMSAAAGFYQSILGFIFVVTANLIVRKIDKDSALF</sequence>
<evidence type="ECO:0000256" key="5">
    <source>
        <dbReference type="ARBA" id="ARBA00022989"/>
    </source>
</evidence>
<evidence type="ECO:0000256" key="1">
    <source>
        <dbReference type="ARBA" id="ARBA00004651"/>
    </source>
</evidence>
<comment type="subcellular location">
    <subcellularLocation>
        <location evidence="1 7">Cell membrane</location>
        <topology evidence="1 7">Multi-pass membrane protein</topology>
    </subcellularLocation>
</comment>
<organism evidence="9 10">
    <name type="scientific">Anaerocolumna jejuensis DSM 15929</name>
    <dbReference type="NCBI Taxonomy" id="1121322"/>
    <lineage>
        <taxon>Bacteria</taxon>
        <taxon>Bacillati</taxon>
        <taxon>Bacillota</taxon>
        <taxon>Clostridia</taxon>
        <taxon>Lachnospirales</taxon>
        <taxon>Lachnospiraceae</taxon>
        <taxon>Anaerocolumna</taxon>
    </lineage>
</organism>
<dbReference type="CDD" id="cd06261">
    <property type="entry name" value="TM_PBP2"/>
    <property type="match status" value="1"/>
</dbReference>
<proteinExistence type="inferred from homology"/>
<keyword evidence="2 7" id="KW-0813">Transport</keyword>
<keyword evidence="6 7" id="KW-0472">Membrane</keyword>
<evidence type="ECO:0000256" key="7">
    <source>
        <dbReference type="RuleBase" id="RU363032"/>
    </source>
</evidence>
<evidence type="ECO:0000256" key="4">
    <source>
        <dbReference type="ARBA" id="ARBA00022692"/>
    </source>
</evidence>
<feature type="domain" description="ABC transmembrane type-1" evidence="8">
    <location>
        <begin position="80"/>
        <end position="298"/>
    </location>
</feature>
<dbReference type="InterPro" id="IPR051393">
    <property type="entry name" value="ABC_transporter_permease"/>
</dbReference>
<gene>
    <name evidence="9" type="ORF">SAMN02745136_04491</name>
</gene>
<dbReference type="Pfam" id="PF00528">
    <property type="entry name" value="BPD_transp_1"/>
    <property type="match status" value="1"/>
</dbReference>
<feature type="transmembrane region" description="Helical" evidence="7">
    <location>
        <begin position="21"/>
        <end position="47"/>
    </location>
</feature>
<dbReference type="InterPro" id="IPR000515">
    <property type="entry name" value="MetI-like"/>
</dbReference>
<dbReference type="PANTHER" id="PTHR30193:SF44">
    <property type="entry name" value="LACTOSE TRANSPORT SYSTEM PERMEASE PROTEIN LACF"/>
    <property type="match status" value="1"/>
</dbReference>
<feature type="transmembrane region" description="Helical" evidence="7">
    <location>
        <begin position="277"/>
        <end position="302"/>
    </location>
</feature>
<feature type="transmembrane region" description="Helical" evidence="7">
    <location>
        <begin position="217"/>
        <end position="240"/>
    </location>
</feature>
<evidence type="ECO:0000313" key="10">
    <source>
        <dbReference type="Proteomes" id="UP000184386"/>
    </source>
</evidence>
<dbReference type="RefSeq" id="WP_073279272.1">
    <property type="nucleotide sequence ID" value="NZ_FRAC01000028.1"/>
</dbReference>
<reference evidence="9 10" key="1">
    <citation type="submission" date="2016-11" db="EMBL/GenBank/DDBJ databases">
        <authorList>
            <person name="Jaros S."/>
            <person name="Januszkiewicz K."/>
            <person name="Wedrychowicz H."/>
        </authorList>
    </citation>
    <scope>NUCLEOTIDE SEQUENCE [LARGE SCALE GENOMIC DNA]</scope>
    <source>
        <strain evidence="9 10">DSM 15929</strain>
    </source>
</reference>
<dbReference type="EMBL" id="FRAC01000028">
    <property type="protein sequence ID" value="SHL26359.1"/>
    <property type="molecule type" value="Genomic_DNA"/>
</dbReference>
<evidence type="ECO:0000313" key="9">
    <source>
        <dbReference type="EMBL" id="SHL26359.1"/>
    </source>
</evidence>
<dbReference type="PANTHER" id="PTHR30193">
    <property type="entry name" value="ABC TRANSPORTER PERMEASE PROTEIN"/>
    <property type="match status" value="1"/>
</dbReference>